<dbReference type="PIRSF" id="PIRSF021719">
    <property type="entry name" value="DUF1062"/>
    <property type="match status" value="1"/>
</dbReference>
<protein>
    <submittedName>
        <fullName evidence="1">DUF1062 domain-containing protein</fullName>
    </submittedName>
</protein>
<organism evidence="1">
    <name type="scientific">Bosea sp. NBC_00436</name>
    <dbReference type="NCBI Taxonomy" id="2969620"/>
    <lineage>
        <taxon>Bacteria</taxon>
        <taxon>Pseudomonadati</taxon>
        <taxon>Pseudomonadota</taxon>
        <taxon>Alphaproteobacteria</taxon>
        <taxon>Hyphomicrobiales</taxon>
        <taxon>Boseaceae</taxon>
        <taxon>Bosea</taxon>
    </lineage>
</organism>
<sequence>MCAKLRVRWTITPQIPPQPWISCNGCGGPRAFRASGKARLNANGRSLDAWLIYRCVDCDKTWNRPIFERRNIRDIEPRILAALQSNDPLWIQTEAFNLDALRRKAQRIDEFPECDIVKDILSEARDWTHLEIELMVPFSASLRLDRLLASELGLSRTRLQVLHGEGALCIASGHADSLRRRVRTGAIVLLDLSAETGREQVWRLLAAGNA</sequence>
<evidence type="ECO:0000313" key="1">
    <source>
        <dbReference type="EMBL" id="UZF88545.1"/>
    </source>
</evidence>
<accession>A0A9E7ZMH2</accession>
<dbReference type="EMBL" id="CP102774">
    <property type="protein sequence ID" value="UZF88545.1"/>
    <property type="molecule type" value="Genomic_DNA"/>
</dbReference>
<gene>
    <name evidence="1" type="ORF">NWE54_07085</name>
</gene>
<reference evidence="1" key="1">
    <citation type="submission" date="2022-08" db="EMBL/GenBank/DDBJ databases">
        <title>Complete Genome Sequences of 2 Bosea sp. soil isolates.</title>
        <authorList>
            <person name="Alvarez Arevalo M."/>
            <person name="Sterndorff E.B."/>
            <person name="Faurdal D."/>
            <person name="Joergensen T.S."/>
            <person name="Weber T."/>
        </authorList>
    </citation>
    <scope>NUCLEOTIDE SEQUENCE</scope>
    <source>
        <strain evidence="1">NBC_00436</strain>
    </source>
</reference>
<dbReference type="InterPro" id="IPR009412">
    <property type="entry name" value="DUF1062"/>
</dbReference>
<name>A0A9E7ZMH2_9HYPH</name>
<proteinExistence type="predicted"/>
<dbReference type="Pfam" id="PF06353">
    <property type="entry name" value="DUF1062"/>
    <property type="match status" value="1"/>
</dbReference>
<dbReference type="AlphaFoldDB" id="A0A9E7ZMH2"/>